<dbReference type="EMBL" id="BK014973">
    <property type="protein sequence ID" value="DAD85092.1"/>
    <property type="molecule type" value="Genomic_DNA"/>
</dbReference>
<proteinExistence type="predicted"/>
<protein>
    <submittedName>
        <fullName evidence="2">Uncharacterized protein</fullName>
    </submittedName>
</protein>
<feature type="region of interest" description="Disordered" evidence="1">
    <location>
        <begin position="1"/>
        <end position="28"/>
    </location>
</feature>
<name>A0A8S5MS88_9CAUD</name>
<accession>A0A8S5MS88</accession>
<reference evidence="2" key="1">
    <citation type="journal article" date="2021" name="Proc. Natl. Acad. Sci. U.S.A.">
        <title>A Catalog of Tens of Thousands of Viruses from Human Metagenomes Reveals Hidden Associations with Chronic Diseases.</title>
        <authorList>
            <person name="Tisza M.J."/>
            <person name="Buck C.B."/>
        </authorList>
    </citation>
    <scope>NUCLEOTIDE SEQUENCE</scope>
    <source>
        <strain evidence="2">CtbWL16</strain>
    </source>
</reference>
<evidence type="ECO:0000313" key="2">
    <source>
        <dbReference type="EMBL" id="DAD85092.1"/>
    </source>
</evidence>
<sequence>MIFSEIVNEKKKKKRGKKLEGQKAGKVTTPLGGKAQGKAVFFYFFLRALYMGPRVGAYPSQRRPRRSEDGERVLYIFSPPKIIKIPPLHRLPMPYFSQGR</sequence>
<evidence type="ECO:0000256" key="1">
    <source>
        <dbReference type="SAM" id="MobiDB-lite"/>
    </source>
</evidence>
<organism evidence="2">
    <name type="scientific">Myoviridae sp. ctbWL16</name>
    <dbReference type="NCBI Taxonomy" id="2826668"/>
    <lineage>
        <taxon>Viruses</taxon>
        <taxon>Duplodnaviria</taxon>
        <taxon>Heunggongvirae</taxon>
        <taxon>Uroviricota</taxon>
        <taxon>Caudoviricetes</taxon>
    </lineage>
</organism>